<comment type="caution">
    <text evidence="2">The sequence shown here is derived from an EMBL/GenBank/DDBJ whole genome shotgun (WGS) entry which is preliminary data.</text>
</comment>
<organism evidence="2 3">
    <name type="scientific">Allosphingosinicella ginsenosidimutans</name>
    <dbReference type="NCBI Taxonomy" id="1176539"/>
    <lineage>
        <taxon>Bacteria</taxon>
        <taxon>Pseudomonadati</taxon>
        <taxon>Pseudomonadota</taxon>
        <taxon>Alphaproteobacteria</taxon>
        <taxon>Sphingomonadales</taxon>
        <taxon>Sphingomonadaceae</taxon>
        <taxon>Allosphingosinicella</taxon>
    </lineage>
</organism>
<keyword evidence="1" id="KW-0812">Transmembrane</keyword>
<keyword evidence="1" id="KW-1133">Transmembrane helix</keyword>
<feature type="transmembrane region" description="Helical" evidence="1">
    <location>
        <begin position="40"/>
        <end position="62"/>
    </location>
</feature>
<dbReference type="OrthoDB" id="7056571at2"/>
<gene>
    <name evidence="2" type="ORF">FRZ32_09415</name>
</gene>
<reference evidence="2 3" key="1">
    <citation type="journal article" date="2015" name="J. Microbiol.">
        <title>Sphingosinicella ginsenosidimutans sp. nov., with ginsenoside converting activity.</title>
        <authorList>
            <person name="Kim J.K."/>
            <person name="Kang M.S."/>
            <person name="Park S.C."/>
            <person name="Kim K.M."/>
            <person name="Choi K."/>
            <person name="Yoon M.H."/>
            <person name="Im W.T."/>
        </authorList>
    </citation>
    <scope>NUCLEOTIDE SEQUENCE [LARGE SCALE GENOMIC DNA]</scope>
    <source>
        <strain evidence="2 3">BS-11</strain>
    </source>
</reference>
<dbReference type="AlphaFoldDB" id="A0A5C6TTU1"/>
<feature type="transmembrane region" description="Helical" evidence="1">
    <location>
        <begin position="82"/>
        <end position="101"/>
    </location>
</feature>
<feature type="transmembrane region" description="Helical" evidence="1">
    <location>
        <begin position="113"/>
        <end position="134"/>
    </location>
</feature>
<evidence type="ECO:0000313" key="2">
    <source>
        <dbReference type="EMBL" id="TXC63854.1"/>
    </source>
</evidence>
<sequence>MATLSVCDNPACAVTVEEKRDICPKCGGPMRRVGDSPARGIVLLITGLFLLGAGGALSLFLGPMMLNPDPARFTGSPAQGRLFFSLFVLVALMGLAGLGNGIHLMRTGQQSGLLKIVTLALGAILVLMAVYIIVAMPKSA</sequence>
<proteinExistence type="predicted"/>
<evidence type="ECO:0000313" key="3">
    <source>
        <dbReference type="Proteomes" id="UP000321249"/>
    </source>
</evidence>
<protein>
    <submittedName>
        <fullName evidence="2">DUF1129 domain-containing protein</fullName>
    </submittedName>
</protein>
<dbReference type="RefSeq" id="WP_147043262.1">
    <property type="nucleotide sequence ID" value="NZ_BAABIR010000004.1"/>
</dbReference>
<keyword evidence="1" id="KW-0472">Membrane</keyword>
<keyword evidence="3" id="KW-1185">Reference proteome</keyword>
<dbReference type="Proteomes" id="UP000321249">
    <property type="component" value="Unassembled WGS sequence"/>
</dbReference>
<accession>A0A5C6TTU1</accession>
<evidence type="ECO:0000256" key="1">
    <source>
        <dbReference type="SAM" id="Phobius"/>
    </source>
</evidence>
<name>A0A5C6TTU1_9SPHN</name>
<dbReference type="EMBL" id="VOQQ01000001">
    <property type="protein sequence ID" value="TXC63854.1"/>
    <property type="molecule type" value="Genomic_DNA"/>
</dbReference>